<dbReference type="EMBL" id="NFHS01000002">
    <property type="protein sequence ID" value="OUN56140.1"/>
    <property type="molecule type" value="Genomic_DNA"/>
</dbReference>
<gene>
    <name evidence="1" type="ORF">B5G17_04210</name>
</gene>
<dbReference type="AlphaFoldDB" id="A0A1Y3VF03"/>
<evidence type="ECO:0000313" key="1">
    <source>
        <dbReference type="EMBL" id="OUN56140.1"/>
    </source>
</evidence>
<sequence length="345" mass="39502">MEGIEGIIEFISDVSEAFHLSSHYYKWEIVERKVENREIDGINEEVVVDDGVRVRIGWNGEDYWGSLTKPDGTPYSLYEAYIKMGLVEKYGAFIFCEDAEESEDYSIRLEKALKNELFKCAGMEQRIYIIKELVSNAASLILSREFRRVSNAMYSITCNESFSYNDYGTDEEVTIYRDGDKSGIFNAFEITDFLLSNGEGLLFSIGNICHLWNIDLVKAVQEVVNIQGHMELVNWDMFGLREPISVNEPVQAIVGNAKQATVLQRWLVLRSLMEMAVDWRLTDDDNRLNYNKTDIADFLCFLCGGSAQRTRKMLEEDIPSKDVAGIIPYLDKIGLAKVAEYIKKR</sequence>
<name>A0A1Y3VF03_BACUN</name>
<accession>A0A1Y3VF03</accession>
<comment type="caution">
    <text evidence="1">The sequence shown here is derived from an EMBL/GenBank/DDBJ whole genome shotgun (WGS) entry which is preliminary data.</text>
</comment>
<dbReference type="RefSeq" id="WP_087332215.1">
    <property type="nucleotide sequence ID" value="NZ_NFHS01000002.1"/>
</dbReference>
<proteinExistence type="predicted"/>
<dbReference type="Proteomes" id="UP000196329">
    <property type="component" value="Unassembled WGS sequence"/>
</dbReference>
<evidence type="ECO:0000313" key="2">
    <source>
        <dbReference type="Proteomes" id="UP000196329"/>
    </source>
</evidence>
<protein>
    <submittedName>
        <fullName evidence="1">Uncharacterized protein</fullName>
    </submittedName>
</protein>
<reference evidence="2" key="1">
    <citation type="submission" date="2017-04" db="EMBL/GenBank/DDBJ databases">
        <title>Function of individual gut microbiota members based on whole genome sequencing of pure cultures obtained from chicken caecum.</title>
        <authorList>
            <person name="Medvecky M."/>
            <person name="Cejkova D."/>
            <person name="Polansky O."/>
            <person name="Karasova D."/>
            <person name="Kubasova T."/>
            <person name="Cizek A."/>
            <person name="Rychlik I."/>
        </authorList>
    </citation>
    <scope>NUCLEOTIDE SEQUENCE [LARGE SCALE GENOMIC DNA]</scope>
    <source>
        <strain evidence="2">An67</strain>
    </source>
</reference>
<organism evidence="1 2">
    <name type="scientific">Bacteroides uniformis</name>
    <dbReference type="NCBI Taxonomy" id="820"/>
    <lineage>
        <taxon>Bacteria</taxon>
        <taxon>Pseudomonadati</taxon>
        <taxon>Bacteroidota</taxon>
        <taxon>Bacteroidia</taxon>
        <taxon>Bacteroidales</taxon>
        <taxon>Bacteroidaceae</taxon>
        <taxon>Bacteroides</taxon>
    </lineage>
</organism>